<feature type="transmembrane region" description="Helical" evidence="1">
    <location>
        <begin position="259"/>
        <end position="281"/>
    </location>
</feature>
<sequence length="710" mass="80895">MYTNYKSSAYNSSLTLNPCRLCSRDECQLTSTCQGDPWKCLLLLVQAADRNMYKHRKENLDRYFQYGIILFTCNATVLWDSYKWVTKNPPYSFIFRFCVGNLTHQPPDNDGAVFIPNNAAVTIVALWAVSLVSISASLLMCHLSYQWLREFVNTPQFSYKNQLAFRQIRYDSLCRRGFFNICDIIPILLPLSVTLSTVGLVMFLSQLNHPDAYVFLGVSCALFVYYFIVALHPLYCFWKAPQNSLTSELSPFRSPSSWFFFKLGNWLIFIFINLFNFTSYWTQRNGRRALLKLHQSQRAILPQFRPPTRTKSIDWLEQDCSLFMQADNTQDVNTPLINALIWIDSNPTIEKTTKVVVAVYRCISDLHLPSILPRFKETCTGPASPLAGIITAASQKFIDVNDPAATAFVLKRWLELHVTRLPELRTQLAELQFHCINEIGKRMDYARLGFNSINAFLIQGRRLPVKIAHSLLSTAKTGLANSIYYEGTFKLIFQVIFQYRDSASERQVKLVLAVLAECKHFAYSFRGSGLDEQQARQFTSELGEFLSNVQAIDCDFDPPGDHRSWSLRSNDIWKEVITIANQVHSIANVSLPGFLDTFPASPTELDDPLYDGACPVSTTESFDSRQFGANDAGVESDTKTFSTGSMDAGSYPNFFEPEALTIHFKDADTHCVFKRTWKSFHSFTKARRFILPFDNSTRTHTTDSSTLTSV</sequence>
<evidence type="ECO:0000313" key="3">
    <source>
        <dbReference type="EMBL" id="KIL65455.1"/>
    </source>
</evidence>
<dbReference type="InterPro" id="IPR045338">
    <property type="entry name" value="DUF6535"/>
</dbReference>
<reference evidence="3 4" key="1">
    <citation type="submission" date="2014-04" db="EMBL/GenBank/DDBJ databases">
        <title>Evolutionary Origins and Diversification of the Mycorrhizal Mutualists.</title>
        <authorList>
            <consortium name="DOE Joint Genome Institute"/>
            <consortium name="Mycorrhizal Genomics Consortium"/>
            <person name="Kohler A."/>
            <person name="Kuo A."/>
            <person name="Nagy L.G."/>
            <person name="Floudas D."/>
            <person name="Copeland A."/>
            <person name="Barry K.W."/>
            <person name="Cichocki N."/>
            <person name="Veneault-Fourrey C."/>
            <person name="LaButti K."/>
            <person name="Lindquist E.A."/>
            <person name="Lipzen A."/>
            <person name="Lundell T."/>
            <person name="Morin E."/>
            <person name="Murat C."/>
            <person name="Riley R."/>
            <person name="Ohm R."/>
            <person name="Sun H."/>
            <person name="Tunlid A."/>
            <person name="Henrissat B."/>
            <person name="Grigoriev I.V."/>
            <person name="Hibbett D.S."/>
            <person name="Martin F."/>
        </authorList>
    </citation>
    <scope>NUCLEOTIDE SEQUENCE [LARGE SCALE GENOMIC DNA]</scope>
    <source>
        <strain evidence="3 4">Koide BX008</strain>
    </source>
</reference>
<keyword evidence="1" id="KW-0472">Membrane</keyword>
<dbReference type="OrthoDB" id="2756178at2759"/>
<name>A0A0C2SQB3_AMAMK</name>
<evidence type="ECO:0000259" key="2">
    <source>
        <dbReference type="Pfam" id="PF20153"/>
    </source>
</evidence>
<keyword evidence="1" id="KW-1133">Transmembrane helix</keyword>
<dbReference type="EMBL" id="KN818242">
    <property type="protein sequence ID" value="KIL65455.1"/>
    <property type="molecule type" value="Genomic_DNA"/>
</dbReference>
<feature type="transmembrane region" description="Helical" evidence="1">
    <location>
        <begin position="184"/>
        <end position="207"/>
    </location>
</feature>
<evidence type="ECO:0000313" key="4">
    <source>
        <dbReference type="Proteomes" id="UP000054549"/>
    </source>
</evidence>
<feature type="transmembrane region" description="Helical" evidence="1">
    <location>
        <begin position="63"/>
        <end position="82"/>
    </location>
</feature>
<keyword evidence="1" id="KW-0812">Transmembrane</keyword>
<accession>A0A0C2SQB3</accession>
<dbReference type="Pfam" id="PF20153">
    <property type="entry name" value="DUF6535"/>
    <property type="match status" value="1"/>
</dbReference>
<evidence type="ECO:0000256" key="1">
    <source>
        <dbReference type="SAM" id="Phobius"/>
    </source>
</evidence>
<feature type="domain" description="DUF6535" evidence="2">
    <location>
        <begin position="38"/>
        <end position="205"/>
    </location>
</feature>
<feature type="transmembrane region" description="Helical" evidence="1">
    <location>
        <begin position="213"/>
        <end position="238"/>
    </location>
</feature>
<dbReference type="AlphaFoldDB" id="A0A0C2SQB3"/>
<dbReference type="InParanoid" id="A0A0C2SQB3"/>
<dbReference type="HOGENOM" id="CLU_388808_0_0_1"/>
<protein>
    <recommendedName>
        <fullName evidence="2">DUF6535 domain-containing protein</fullName>
    </recommendedName>
</protein>
<gene>
    <name evidence="3" type="ORF">M378DRAFT_198037</name>
</gene>
<organism evidence="3 4">
    <name type="scientific">Amanita muscaria (strain Koide BX008)</name>
    <dbReference type="NCBI Taxonomy" id="946122"/>
    <lineage>
        <taxon>Eukaryota</taxon>
        <taxon>Fungi</taxon>
        <taxon>Dikarya</taxon>
        <taxon>Basidiomycota</taxon>
        <taxon>Agaricomycotina</taxon>
        <taxon>Agaricomycetes</taxon>
        <taxon>Agaricomycetidae</taxon>
        <taxon>Agaricales</taxon>
        <taxon>Pluteineae</taxon>
        <taxon>Amanitaceae</taxon>
        <taxon>Amanita</taxon>
    </lineage>
</organism>
<proteinExistence type="predicted"/>
<keyword evidence="4" id="KW-1185">Reference proteome</keyword>
<feature type="transmembrane region" description="Helical" evidence="1">
    <location>
        <begin position="119"/>
        <end position="141"/>
    </location>
</feature>
<dbReference type="Proteomes" id="UP000054549">
    <property type="component" value="Unassembled WGS sequence"/>
</dbReference>